<feature type="region of interest" description="Disordered" evidence="1">
    <location>
        <begin position="525"/>
        <end position="585"/>
    </location>
</feature>
<protein>
    <submittedName>
        <fullName evidence="2">Uncharacterized protein</fullName>
    </submittedName>
</protein>
<feature type="compositionally biased region" description="Low complexity" evidence="1">
    <location>
        <begin position="290"/>
        <end position="301"/>
    </location>
</feature>
<dbReference type="OrthoDB" id="4158144at2759"/>
<feature type="compositionally biased region" description="Low complexity" evidence="1">
    <location>
        <begin position="545"/>
        <end position="565"/>
    </location>
</feature>
<feature type="region of interest" description="Disordered" evidence="1">
    <location>
        <begin position="332"/>
        <end position="369"/>
    </location>
</feature>
<dbReference type="eggNOG" id="ENOG502T39T">
    <property type="taxonomic scope" value="Eukaryota"/>
</dbReference>
<feature type="region of interest" description="Disordered" evidence="1">
    <location>
        <begin position="271"/>
        <end position="313"/>
    </location>
</feature>
<dbReference type="VEuPathDB" id="FungiDB:A1O7_05417"/>
<keyword evidence="3" id="KW-1185">Reference proteome</keyword>
<feature type="compositionally biased region" description="Low complexity" evidence="1">
    <location>
        <begin position="336"/>
        <end position="356"/>
    </location>
</feature>
<feature type="compositionally biased region" description="Polar residues" evidence="1">
    <location>
        <begin position="442"/>
        <end position="455"/>
    </location>
</feature>
<evidence type="ECO:0000313" key="2">
    <source>
        <dbReference type="EMBL" id="EXJ57994.1"/>
    </source>
</evidence>
<feature type="compositionally biased region" description="Low complexity" evidence="1">
    <location>
        <begin position="412"/>
        <end position="441"/>
    </location>
</feature>
<evidence type="ECO:0000256" key="1">
    <source>
        <dbReference type="SAM" id="MobiDB-lite"/>
    </source>
</evidence>
<dbReference type="EMBL" id="AMGW01000004">
    <property type="protein sequence ID" value="EXJ57994.1"/>
    <property type="molecule type" value="Genomic_DNA"/>
</dbReference>
<feature type="compositionally biased region" description="Polar residues" evidence="1">
    <location>
        <begin position="461"/>
        <end position="470"/>
    </location>
</feature>
<gene>
    <name evidence="2" type="ORF">A1O7_05417</name>
</gene>
<dbReference type="AlphaFoldDB" id="W9WHL4"/>
<reference evidence="2 3" key="1">
    <citation type="submission" date="2013-03" db="EMBL/GenBank/DDBJ databases">
        <title>The Genome Sequence of Cladophialophora yegresii CBS 114405.</title>
        <authorList>
            <consortium name="The Broad Institute Genomics Platform"/>
            <person name="Cuomo C."/>
            <person name="de Hoog S."/>
            <person name="Gorbushina A."/>
            <person name="Walker B."/>
            <person name="Young S.K."/>
            <person name="Zeng Q."/>
            <person name="Gargeya S."/>
            <person name="Fitzgerald M."/>
            <person name="Haas B."/>
            <person name="Abouelleil A."/>
            <person name="Allen A.W."/>
            <person name="Alvarado L."/>
            <person name="Arachchi H.M."/>
            <person name="Berlin A.M."/>
            <person name="Chapman S.B."/>
            <person name="Gainer-Dewar J."/>
            <person name="Goldberg J."/>
            <person name="Griggs A."/>
            <person name="Gujja S."/>
            <person name="Hansen M."/>
            <person name="Howarth C."/>
            <person name="Imamovic A."/>
            <person name="Ireland A."/>
            <person name="Larimer J."/>
            <person name="McCowan C."/>
            <person name="Murphy C."/>
            <person name="Pearson M."/>
            <person name="Poon T.W."/>
            <person name="Priest M."/>
            <person name="Roberts A."/>
            <person name="Saif S."/>
            <person name="Shea T."/>
            <person name="Sisk P."/>
            <person name="Sykes S."/>
            <person name="Wortman J."/>
            <person name="Nusbaum C."/>
            <person name="Birren B."/>
        </authorList>
    </citation>
    <scope>NUCLEOTIDE SEQUENCE [LARGE SCALE GENOMIC DNA]</scope>
    <source>
        <strain evidence="2 3">CBS 114405</strain>
    </source>
</reference>
<dbReference type="GeneID" id="19180002"/>
<proteinExistence type="predicted"/>
<dbReference type="RefSeq" id="XP_007757617.1">
    <property type="nucleotide sequence ID" value="XM_007759427.1"/>
</dbReference>
<name>W9WHL4_9EURO</name>
<dbReference type="Proteomes" id="UP000019473">
    <property type="component" value="Unassembled WGS sequence"/>
</dbReference>
<feature type="region of interest" description="Disordered" evidence="1">
    <location>
        <begin position="383"/>
        <end position="512"/>
    </location>
</feature>
<feature type="region of interest" description="Disordered" evidence="1">
    <location>
        <begin position="1"/>
        <end position="22"/>
    </location>
</feature>
<comment type="caution">
    <text evidence="2">The sequence shown here is derived from an EMBL/GenBank/DDBJ whole genome shotgun (WGS) entry which is preliminary data.</text>
</comment>
<dbReference type="HOGENOM" id="CLU_028828_0_0_1"/>
<organism evidence="2 3">
    <name type="scientific">Cladophialophora yegresii CBS 114405</name>
    <dbReference type="NCBI Taxonomy" id="1182544"/>
    <lineage>
        <taxon>Eukaryota</taxon>
        <taxon>Fungi</taxon>
        <taxon>Dikarya</taxon>
        <taxon>Ascomycota</taxon>
        <taxon>Pezizomycotina</taxon>
        <taxon>Eurotiomycetes</taxon>
        <taxon>Chaetothyriomycetidae</taxon>
        <taxon>Chaetothyriales</taxon>
        <taxon>Herpotrichiellaceae</taxon>
        <taxon>Cladophialophora</taxon>
    </lineage>
</organism>
<accession>W9WHL4</accession>
<evidence type="ECO:0000313" key="3">
    <source>
        <dbReference type="Proteomes" id="UP000019473"/>
    </source>
</evidence>
<feature type="compositionally biased region" description="Basic residues" evidence="1">
    <location>
        <begin position="1"/>
        <end position="16"/>
    </location>
</feature>
<feature type="region of interest" description="Disordered" evidence="1">
    <location>
        <begin position="75"/>
        <end position="104"/>
    </location>
</feature>
<sequence length="693" mass="74825">MESRLRKLLSPRKHKASTNDATAELDLQSIPYSTTPSQGRLPVLISQALRKPRAVKQCKSSQPADPLCSFSYEEAVPGKPPQLGDRPQRGNGPVKLQTSRRLSSGELLVTEQDYDRTLEEIREGEYIVGGKERRSSSQPKSPTEPVSLKFISTAPSSPREQVVFATPIWQPPSVLGEFGPVASPASTSSTFHPPQRSYSAQACYSDYRHDGFGISGPAQQLYARPSASSTSLRETHEEHNPTIQALWKAEYGRLASMCGQTGVDQPMVERGIDHGAAPLPHPVTRHRSYSHSSRSLSQPSHLPNSLTRTGPCLRTNASTSVLDLAYHDDRSEGSSHLRYSHLSSSGASSSLTTRTSIAEESSTTRDDIRKIVDEMRTTYLQAIEAQTPPLQPVSSPSVDKPRSKTQTPSLMSYASVDSSLRSASRQSTSTTRTKSWQSSSTHFTTPRPSVSSPLQSKRPGSATSRRTSGQPALGTATLTPIEASPAKSPKSSQKKKLHEGAGGGLKRADSTTLGAMARKLAIVDDRLSTGSSQPGSRRPPTFYNSSGSDSDSSLSVSSSPTKNSSVQHTPVKHKSSARQQSPLAKQAWQIDVDQILPRDEDLELALDIDDFETLCDGLFNAPASTVAVRTGILQGWNDGDSATAPQRHNTNANTSHFDHDAFASTRPAELKTSKFADHHLGHGLGLTGLPAMI</sequence>